<comment type="caution">
    <text evidence="1">The sequence shown here is derived from an EMBL/GenBank/DDBJ whole genome shotgun (WGS) entry which is preliminary data.</text>
</comment>
<reference evidence="1" key="1">
    <citation type="submission" date="2024-06" db="EMBL/GenBank/DDBJ databases">
        <title>Genome sequence of Vogesella sp. MAHUQ-64.</title>
        <authorList>
            <person name="Huq M.A."/>
        </authorList>
    </citation>
    <scope>NUCLEOTIDE SEQUENCE</scope>
    <source>
        <strain evidence="1">MAHUQ-64</strain>
    </source>
</reference>
<name>A0ABV1LZS6_9NEIS</name>
<dbReference type="EMBL" id="JBEFLD010000001">
    <property type="protein sequence ID" value="MEQ6289447.1"/>
    <property type="molecule type" value="Genomic_DNA"/>
</dbReference>
<organism evidence="1 2">
    <name type="scientific">Vogesella oryzagri</name>
    <dbReference type="NCBI Taxonomy" id="3160864"/>
    <lineage>
        <taxon>Bacteria</taxon>
        <taxon>Pseudomonadati</taxon>
        <taxon>Pseudomonadota</taxon>
        <taxon>Betaproteobacteria</taxon>
        <taxon>Neisseriales</taxon>
        <taxon>Chromobacteriaceae</taxon>
        <taxon>Vogesella</taxon>
    </lineage>
</organism>
<keyword evidence="2" id="KW-1185">Reference proteome</keyword>
<proteinExistence type="predicted"/>
<evidence type="ECO:0000313" key="2">
    <source>
        <dbReference type="Proteomes" id="UP001433638"/>
    </source>
</evidence>
<evidence type="ECO:0000313" key="1">
    <source>
        <dbReference type="EMBL" id="MEQ6289447.1"/>
    </source>
</evidence>
<protein>
    <submittedName>
        <fullName evidence="1">Uncharacterized protein</fullName>
    </submittedName>
</protein>
<gene>
    <name evidence="1" type="ORF">ABNW52_02345</name>
</gene>
<accession>A0ABV1LZS6</accession>
<sequence>MANVLQQYLDVFQAAHQRWLETNGDYWQQLWSKPPMASRQQLSLQLESSLASGASLWRASADMHHDLQVLGERWLGQQQKHWQQYVAALPQQVTPCLMPLEASLSGCLIASRASRQIHHFASTRLSTAPLHAIRGAQRVYHHQGK</sequence>
<dbReference type="RefSeq" id="WP_349583463.1">
    <property type="nucleotide sequence ID" value="NZ_JBEFLD010000001.1"/>
</dbReference>
<dbReference type="Proteomes" id="UP001433638">
    <property type="component" value="Unassembled WGS sequence"/>
</dbReference>